<name>A0A517SGK0_9PLAN</name>
<evidence type="ECO:0000256" key="3">
    <source>
        <dbReference type="SAM" id="MobiDB-lite"/>
    </source>
</evidence>
<feature type="chain" id="PRO_5021892448" evidence="4">
    <location>
        <begin position="26"/>
        <end position="488"/>
    </location>
</feature>
<dbReference type="GO" id="GO:0004065">
    <property type="term" value="F:arylsulfatase activity"/>
    <property type="evidence" value="ECO:0007669"/>
    <property type="project" value="TreeGrafter"/>
</dbReference>
<dbReference type="OrthoDB" id="237120at2"/>
<dbReference type="Gene3D" id="3.40.720.10">
    <property type="entry name" value="Alkaline Phosphatase, subunit A"/>
    <property type="match status" value="1"/>
</dbReference>
<accession>A0A517SGK0</accession>
<evidence type="ECO:0000256" key="1">
    <source>
        <dbReference type="ARBA" id="ARBA00008779"/>
    </source>
</evidence>
<comment type="similarity">
    <text evidence="1">Belongs to the sulfatase family.</text>
</comment>
<proteinExistence type="inferred from homology"/>
<keyword evidence="7" id="KW-1185">Reference proteome</keyword>
<dbReference type="KEGG" id="ccos:Pan44_32990"/>
<keyword evidence="4" id="KW-0732">Signal</keyword>
<organism evidence="6 7">
    <name type="scientific">Caulifigura coniformis</name>
    <dbReference type="NCBI Taxonomy" id="2527983"/>
    <lineage>
        <taxon>Bacteria</taxon>
        <taxon>Pseudomonadati</taxon>
        <taxon>Planctomycetota</taxon>
        <taxon>Planctomycetia</taxon>
        <taxon>Planctomycetales</taxon>
        <taxon>Planctomycetaceae</taxon>
        <taxon>Caulifigura</taxon>
    </lineage>
</organism>
<dbReference type="Pfam" id="PF00884">
    <property type="entry name" value="Sulfatase"/>
    <property type="match status" value="1"/>
</dbReference>
<dbReference type="Proteomes" id="UP000315700">
    <property type="component" value="Chromosome"/>
</dbReference>
<dbReference type="PANTHER" id="PTHR42693">
    <property type="entry name" value="ARYLSULFATASE FAMILY MEMBER"/>
    <property type="match status" value="1"/>
</dbReference>
<feature type="signal peptide" evidence="4">
    <location>
        <begin position="1"/>
        <end position="25"/>
    </location>
</feature>
<dbReference type="PANTHER" id="PTHR42693:SF53">
    <property type="entry name" value="ENDO-4-O-SULFATASE"/>
    <property type="match status" value="1"/>
</dbReference>
<dbReference type="RefSeq" id="WP_145031028.1">
    <property type="nucleotide sequence ID" value="NZ_CP036271.1"/>
</dbReference>
<evidence type="ECO:0000256" key="4">
    <source>
        <dbReference type="SAM" id="SignalP"/>
    </source>
</evidence>
<evidence type="ECO:0000259" key="5">
    <source>
        <dbReference type="Pfam" id="PF00884"/>
    </source>
</evidence>
<sequence length="488" mass="54498" precursor="true">MKRFVRLAWIFFIILPAGLAADASAASRPNVLFIQTDDQGPWALGVSGHPDAKTPNLDRLFRSGAWLRKSFTVTPVCSPSRASLITSRYGSELGITDWINEKNEPDLGLAPATPTWTKSLHDAGYRLGLMGKWHLGVNDEFHPSVFGFDVFTGFRNGGSATQNVPLEFAVATDRMTWTKKPTEGFIVDVVTDAALKFLDESAADATSGKQPFSLSVHYREPHTPWVPASAEDSKPFENLEPQRPVPSHPDLDVEKWKTNTRRYLASVASVDRNVGRLLDRLESLKLADNTVVIFTSDHGYNVGHHGVLHKGNGMWLTKSFPEKTENVPAQRRPNMLDSSLLLPTCIRWPGVVKAGTVIDRTVTQLDWFPTLLAITRTPAVAGLHGRDLTPLLRGESVEWDDDLYAEYSPHNQLRADMRCLRSGGWKLTCNFLEPFRDELYHIAKDPLEEENLMASERADAVAAKAKLRARIISRMRELKDPVAVRLEE</sequence>
<feature type="domain" description="Sulfatase N-terminal" evidence="5">
    <location>
        <begin position="29"/>
        <end position="375"/>
    </location>
</feature>
<evidence type="ECO:0000313" key="7">
    <source>
        <dbReference type="Proteomes" id="UP000315700"/>
    </source>
</evidence>
<evidence type="ECO:0000313" key="6">
    <source>
        <dbReference type="EMBL" id="QDT55256.1"/>
    </source>
</evidence>
<gene>
    <name evidence="6" type="primary">betC_12</name>
    <name evidence="6" type="ORF">Pan44_32990</name>
</gene>
<dbReference type="SUPFAM" id="SSF53649">
    <property type="entry name" value="Alkaline phosphatase-like"/>
    <property type="match status" value="1"/>
</dbReference>
<dbReference type="EC" id="3.1.6.6" evidence="6"/>
<dbReference type="InParanoid" id="A0A517SGK0"/>
<dbReference type="GO" id="GO:0047753">
    <property type="term" value="F:choline-sulfatase activity"/>
    <property type="evidence" value="ECO:0007669"/>
    <property type="project" value="UniProtKB-EC"/>
</dbReference>
<reference evidence="6 7" key="1">
    <citation type="submission" date="2019-02" db="EMBL/GenBank/DDBJ databases">
        <title>Deep-cultivation of Planctomycetes and their phenomic and genomic characterization uncovers novel biology.</title>
        <authorList>
            <person name="Wiegand S."/>
            <person name="Jogler M."/>
            <person name="Boedeker C."/>
            <person name="Pinto D."/>
            <person name="Vollmers J."/>
            <person name="Rivas-Marin E."/>
            <person name="Kohn T."/>
            <person name="Peeters S.H."/>
            <person name="Heuer A."/>
            <person name="Rast P."/>
            <person name="Oberbeckmann S."/>
            <person name="Bunk B."/>
            <person name="Jeske O."/>
            <person name="Meyerdierks A."/>
            <person name="Storesund J.E."/>
            <person name="Kallscheuer N."/>
            <person name="Luecker S."/>
            <person name="Lage O.M."/>
            <person name="Pohl T."/>
            <person name="Merkel B.J."/>
            <person name="Hornburger P."/>
            <person name="Mueller R.-W."/>
            <person name="Bruemmer F."/>
            <person name="Labrenz M."/>
            <person name="Spormann A.M."/>
            <person name="Op den Camp H."/>
            <person name="Overmann J."/>
            <person name="Amann R."/>
            <person name="Jetten M.S.M."/>
            <person name="Mascher T."/>
            <person name="Medema M.H."/>
            <person name="Devos D.P."/>
            <person name="Kaster A.-K."/>
            <person name="Ovreas L."/>
            <person name="Rohde M."/>
            <person name="Galperin M.Y."/>
            <person name="Jogler C."/>
        </authorList>
    </citation>
    <scope>NUCLEOTIDE SEQUENCE [LARGE SCALE GENOMIC DNA]</scope>
    <source>
        <strain evidence="6 7">Pan44</strain>
    </source>
</reference>
<dbReference type="AlphaFoldDB" id="A0A517SGK0"/>
<dbReference type="InterPro" id="IPR017850">
    <property type="entry name" value="Alkaline_phosphatase_core_sf"/>
</dbReference>
<dbReference type="EMBL" id="CP036271">
    <property type="protein sequence ID" value="QDT55256.1"/>
    <property type="molecule type" value="Genomic_DNA"/>
</dbReference>
<feature type="region of interest" description="Disordered" evidence="3">
    <location>
        <begin position="226"/>
        <end position="252"/>
    </location>
</feature>
<keyword evidence="2 6" id="KW-0378">Hydrolase</keyword>
<dbReference type="InterPro" id="IPR050738">
    <property type="entry name" value="Sulfatase"/>
</dbReference>
<evidence type="ECO:0000256" key="2">
    <source>
        <dbReference type="ARBA" id="ARBA00022801"/>
    </source>
</evidence>
<protein>
    <submittedName>
        <fullName evidence="6">Choline-sulfatase</fullName>
        <ecNumber evidence="6">3.1.6.6</ecNumber>
    </submittedName>
</protein>
<dbReference type="InterPro" id="IPR000917">
    <property type="entry name" value="Sulfatase_N"/>
</dbReference>